<keyword evidence="2" id="KW-0472">Membrane</keyword>
<dbReference type="PANTHER" id="PTHR31549:SF191">
    <property type="entry name" value="DUF247 DOMAIN PROTEIN"/>
    <property type="match status" value="1"/>
</dbReference>
<proteinExistence type="predicted"/>
<dbReference type="Proteomes" id="UP000006882">
    <property type="component" value="Chromosome G7"/>
</dbReference>
<dbReference type="Pfam" id="PF03140">
    <property type="entry name" value="DUF247"/>
    <property type="match status" value="1"/>
</dbReference>
<evidence type="ECO:0000256" key="2">
    <source>
        <dbReference type="SAM" id="Phobius"/>
    </source>
</evidence>
<evidence type="ECO:0000256" key="1">
    <source>
        <dbReference type="SAM" id="MobiDB-lite"/>
    </source>
</evidence>
<sequence>MADFTSVNELSIKMLDSVEQGVDKLRDAERRLPTPDGNDNSATSNSSKSKIQSVPRILRSHSNLVKCFEPRVLAMGQIHHGECKEAEELKYTLAADFIKDCGCTYNHLYETIQKNILKIKDCYDSETTKCYDDDEALAWMLFIDGCSTLQFIHKYDCLEDFGMKATQVAFARLDLFLLENQLPYRVLKLLKSTNFKSLMDFVDQKEKEIKNMLRRRRGELKYSTHLLDFLRKEMLGPSEELSYRGGKEDCSPSFRNVQELKAAGVHFRRFLSLPPINEDAMSSFLNLIAYEMCPDFRNDFAVTSYFGFLSSLIAHPEDAKQLRSARILSNLRGSDEALADFFHEIGPDLQHYKTKWKAWFAQFLEDHFSSPWAMLAFIGALIALILSGIQTWYAVLSFYQK</sequence>
<dbReference type="PANTHER" id="PTHR31549">
    <property type="entry name" value="PROTEIN, PUTATIVE (DUF247)-RELATED-RELATED"/>
    <property type="match status" value="1"/>
</dbReference>
<keyword evidence="2" id="KW-0812">Transmembrane</keyword>
<dbReference type="AlphaFoldDB" id="A0A251N6P9"/>
<dbReference type="EMBL" id="CM007657">
    <property type="protein sequence ID" value="ONH95002.1"/>
    <property type="molecule type" value="Genomic_DNA"/>
</dbReference>
<protein>
    <submittedName>
        <fullName evidence="3">Uncharacterized protein</fullName>
    </submittedName>
</protein>
<accession>A0A251N6P9</accession>
<keyword evidence="2" id="KW-1133">Transmembrane helix</keyword>
<reference evidence="3 4" key="1">
    <citation type="journal article" date="2013" name="Nat. Genet.">
        <title>The high-quality draft genome of peach (Prunus persica) identifies unique patterns of genetic diversity, domestication and genome evolution.</title>
        <authorList>
            <consortium name="International Peach Genome Initiative"/>
            <person name="Verde I."/>
            <person name="Abbott A.G."/>
            <person name="Scalabrin S."/>
            <person name="Jung S."/>
            <person name="Shu S."/>
            <person name="Marroni F."/>
            <person name="Zhebentyayeva T."/>
            <person name="Dettori M.T."/>
            <person name="Grimwood J."/>
            <person name="Cattonaro F."/>
            <person name="Zuccolo A."/>
            <person name="Rossini L."/>
            <person name="Jenkins J."/>
            <person name="Vendramin E."/>
            <person name="Meisel L.A."/>
            <person name="Decroocq V."/>
            <person name="Sosinski B."/>
            <person name="Prochnik S."/>
            <person name="Mitros T."/>
            <person name="Policriti A."/>
            <person name="Cipriani G."/>
            <person name="Dondini L."/>
            <person name="Ficklin S."/>
            <person name="Goodstein D.M."/>
            <person name="Xuan P."/>
            <person name="Del Fabbro C."/>
            <person name="Aramini V."/>
            <person name="Copetti D."/>
            <person name="Gonzalez S."/>
            <person name="Horner D.S."/>
            <person name="Falchi R."/>
            <person name="Lucas S."/>
            <person name="Mica E."/>
            <person name="Maldonado J."/>
            <person name="Lazzari B."/>
            <person name="Bielenberg D."/>
            <person name="Pirona R."/>
            <person name="Miculan M."/>
            <person name="Barakat A."/>
            <person name="Testolin R."/>
            <person name="Stella A."/>
            <person name="Tartarini S."/>
            <person name="Tonutti P."/>
            <person name="Arus P."/>
            <person name="Orellana A."/>
            <person name="Wells C."/>
            <person name="Main D."/>
            <person name="Vizzotto G."/>
            <person name="Silva H."/>
            <person name="Salamini F."/>
            <person name="Schmutz J."/>
            <person name="Morgante M."/>
            <person name="Rokhsar D.S."/>
        </authorList>
    </citation>
    <scope>NUCLEOTIDE SEQUENCE [LARGE SCALE GENOMIC DNA]</scope>
    <source>
        <strain evidence="4">cv. Nemared</strain>
    </source>
</reference>
<feature type="compositionally biased region" description="Polar residues" evidence="1">
    <location>
        <begin position="37"/>
        <end position="52"/>
    </location>
</feature>
<feature type="region of interest" description="Disordered" evidence="1">
    <location>
        <begin position="29"/>
        <end position="54"/>
    </location>
</feature>
<keyword evidence="4" id="KW-1185">Reference proteome</keyword>
<name>A0A251N6P9_PRUPE</name>
<dbReference type="Gramene" id="ONH95002">
    <property type="protein sequence ID" value="ONH95002"/>
    <property type="gene ID" value="PRUPE_7G045700"/>
</dbReference>
<feature type="transmembrane region" description="Helical" evidence="2">
    <location>
        <begin position="372"/>
        <end position="396"/>
    </location>
</feature>
<evidence type="ECO:0000313" key="4">
    <source>
        <dbReference type="Proteomes" id="UP000006882"/>
    </source>
</evidence>
<gene>
    <name evidence="3" type="ORF">PRUPE_7G045700</name>
</gene>
<evidence type="ECO:0000313" key="3">
    <source>
        <dbReference type="EMBL" id="ONH95002.1"/>
    </source>
</evidence>
<dbReference type="eggNOG" id="ENOG502QTFS">
    <property type="taxonomic scope" value="Eukaryota"/>
</dbReference>
<dbReference type="STRING" id="3760.A0A251N6P9"/>
<organism evidence="3 4">
    <name type="scientific">Prunus persica</name>
    <name type="common">Peach</name>
    <name type="synonym">Amygdalus persica</name>
    <dbReference type="NCBI Taxonomy" id="3760"/>
    <lineage>
        <taxon>Eukaryota</taxon>
        <taxon>Viridiplantae</taxon>
        <taxon>Streptophyta</taxon>
        <taxon>Embryophyta</taxon>
        <taxon>Tracheophyta</taxon>
        <taxon>Spermatophyta</taxon>
        <taxon>Magnoliopsida</taxon>
        <taxon>eudicotyledons</taxon>
        <taxon>Gunneridae</taxon>
        <taxon>Pentapetalae</taxon>
        <taxon>rosids</taxon>
        <taxon>fabids</taxon>
        <taxon>Rosales</taxon>
        <taxon>Rosaceae</taxon>
        <taxon>Amygdaloideae</taxon>
        <taxon>Amygdaleae</taxon>
        <taxon>Prunus</taxon>
    </lineage>
</organism>
<dbReference type="InterPro" id="IPR004158">
    <property type="entry name" value="DUF247_pln"/>
</dbReference>